<keyword evidence="6 8" id="KW-0326">Glycosidase</keyword>
<feature type="chain" id="PRO_5014143015" evidence="9">
    <location>
        <begin position="24"/>
        <end position="237"/>
    </location>
</feature>
<feature type="signal peptide" evidence="9">
    <location>
        <begin position="1"/>
        <end position="23"/>
    </location>
</feature>
<keyword evidence="7" id="KW-0961">Cell wall biogenesis/degradation</keyword>
<evidence type="ECO:0000313" key="10">
    <source>
        <dbReference type="EMBL" id="PKI69743.1"/>
    </source>
</evidence>
<dbReference type="SUPFAM" id="SSF51126">
    <property type="entry name" value="Pectin lyase-like"/>
    <property type="match status" value="2"/>
</dbReference>
<keyword evidence="4" id="KW-0964">Secreted</keyword>
<sequence length="237" mass="25431">MRKLQITAAAVALLLFFSSTSDAQIFDVTKYGAKADGKSNIDKALMSVWKLACASTSPSKIVIPKGTYLLGEVKIQGPCKAPVEIQVQEDSRNTDGIHIGRSDGIYITDSTIGTGDDCISLGDGSRQTLMSVWKLACASTSPSKIVIPKGTFLLGEVKIQGPCKAPVEIQVQGTVKAPADPSSFKTDGWLTFNYIDKFTLSGGGVFDGQGKIAWEQNDCHNNTNCKRTPVVSFYIKN</sequence>
<dbReference type="GO" id="GO:0004650">
    <property type="term" value="F:polygalacturonase activity"/>
    <property type="evidence" value="ECO:0007669"/>
    <property type="project" value="InterPro"/>
</dbReference>
<proteinExistence type="inferred from homology"/>
<comment type="subcellular location">
    <subcellularLocation>
        <location evidence="1">Secreted</location>
        <location evidence="1">Cell wall</location>
    </subcellularLocation>
</comment>
<evidence type="ECO:0000256" key="2">
    <source>
        <dbReference type="ARBA" id="ARBA00008834"/>
    </source>
</evidence>
<evidence type="ECO:0000313" key="11">
    <source>
        <dbReference type="Proteomes" id="UP000233551"/>
    </source>
</evidence>
<comment type="caution">
    <text evidence="10">The sequence shown here is derived from an EMBL/GenBank/DDBJ whole genome shotgun (WGS) entry which is preliminary data.</text>
</comment>
<keyword evidence="11" id="KW-1185">Reference proteome</keyword>
<dbReference type="Gene3D" id="2.160.20.10">
    <property type="entry name" value="Single-stranded right-handed beta-helix, Pectin lyase-like"/>
    <property type="match status" value="3"/>
</dbReference>
<dbReference type="InterPro" id="IPR011050">
    <property type="entry name" value="Pectin_lyase_fold/virulence"/>
</dbReference>
<keyword evidence="3" id="KW-0134">Cell wall</keyword>
<keyword evidence="5 8" id="KW-0378">Hydrolase</keyword>
<dbReference type="GO" id="GO:0005975">
    <property type="term" value="P:carbohydrate metabolic process"/>
    <property type="evidence" value="ECO:0007669"/>
    <property type="project" value="InterPro"/>
</dbReference>
<evidence type="ECO:0000256" key="4">
    <source>
        <dbReference type="ARBA" id="ARBA00022525"/>
    </source>
</evidence>
<name>A0A2I0KN80_PUNGR</name>
<evidence type="ECO:0000256" key="3">
    <source>
        <dbReference type="ARBA" id="ARBA00022512"/>
    </source>
</evidence>
<evidence type="ECO:0000256" key="9">
    <source>
        <dbReference type="SAM" id="SignalP"/>
    </source>
</evidence>
<dbReference type="STRING" id="22663.A0A2I0KN80"/>
<evidence type="ECO:0000256" key="1">
    <source>
        <dbReference type="ARBA" id="ARBA00004191"/>
    </source>
</evidence>
<dbReference type="InterPro" id="IPR012334">
    <property type="entry name" value="Pectin_lyas_fold"/>
</dbReference>
<dbReference type="Proteomes" id="UP000233551">
    <property type="component" value="Unassembled WGS sequence"/>
</dbReference>
<dbReference type="GO" id="GO:0071555">
    <property type="term" value="P:cell wall organization"/>
    <property type="evidence" value="ECO:0007669"/>
    <property type="project" value="UniProtKB-KW"/>
</dbReference>
<comment type="similarity">
    <text evidence="2 8">Belongs to the glycosyl hydrolase 28 family.</text>
</comment>
<reference evidence="10 11" key="1">
    <citation type="submission" date="2017-11" db="EMBL/GenBank/DDBJ databases">
        <title>De-novo sequencing of pomegranate (Punica granatum L.) genome.</title>
        <authorList>
            <person name="Akparov Z."/>
            <person name="Amiraslanov A."/>
            <person name="Hajiyeva S."/>
            <person name="Abbasov M."/>
            <person name="Kaur K."/>
            <person name="Hamwieh A."/>
            <person name="Solovyev V."/>
            <person name="Salamov A."/>
            <person name="Braich B."/>
            <person name="Kosarev P."/>
            <person name="Mahmoud A."/>
            <person name="Hajiyev E."/>
            <person name="Babayeva S."/>
            <person name="Izzatullayeva V."/>
            <person name="Mammadov A."/>
            <person name="Mammadov A."/>
            <person name="Sharifova S."/>
            <person name="Ojaghi J."/>
            <person name="Eynullazada K."/>
            <person name="Bayramov B."/>
            <person name="Abdulazimova A."/>
            <person name="Shahmuradov I."/>
        </authorList>
    </citation>
    <scope>NUCLEOTIDE SEQUENCE [LARGE SCALE GENOMIC DNA]</scope>
    <source>
        <strain evidence="11">cv. AG2017</strain>
        <tissue evidence="10">Leaf</tissue>
    </source>
</reference>
<dbReference type="InterPro" id="IPR000743">
    <property type="entry name" value="Glyco_hydro_28"/>
</dbReference>
<keyword evidence="9" id="KW-0732">Signal</keyword>
<dbReference type="PANTHER" id="PTHR31375">
    <property type="match status" value="1"/>
</dbReference>
<evidence type="ECO:0000256" key="6">
    <source>
        <dbReference type="ARBA" id="ARBA00023295"/>
    </source>
</evidence>
<evidence type="ECO:0000256" key="8">
    <source>
        <dbReference type="RuleBase" id="RU361169"/>
    </source>
</evidence>
<dbReference type="EMBL" id="PGOL01000483">
    <property type="protein sequence ID" value="PKI69743.1"/>
    <property type="molecule type" value="Genomic_DNA"/>
</dbReference>
<gene>
    <name evidence="10" type="ORF">CRG98_009899</name>
</gene>
<dbReference type="AlphaFoldDB" id="A0A2I0KN80"/>
<protein>
    <submittedName>
        <fullName evidence="10">Uncharacterized protein</fullName>
    </submittedName>
</protein>
<evidence type="ECO:0000256" key="5">
    <source>
        <dbReference type="ARBA" id="ARBA00022801"/>
    </source>
</evidence>
<accession>A0A2I0KN80</accession>
<evidence type="ECO:0000256" key="7">
    <source>
        <dbReference type="ARBA" id="ARBA00023316"/>
    </source>
</evidence>
<dbReference type="Pfam" id="PF00295">
    <property type="entry name" value="Glyco_hydro_28"/>
    <property type="match status" value="2"/>
</dbReference>
<organism evidence="10 11">
    <name type="scientific">Punica granatum</name>
    <name type="common">Pomegranate</name>
    <dbReference type="NCBI Taxonomy" id="22663"/>
    <lineage>
        <taxon>Eukaryota</taxon>
        <taxon>Viridiplantae</taxon>
        <taxon>Streptophyta</taxon>
        <taxon>Embryophyta</taxon>
        <taxon>Tracheophyta</taxon>
        <taxon>Spermatophyta</taxon>
        <taxon>Magnoliopsida</taxon>
        <taxon>eudicotyledons</taxon>
        <taxon>Gunneridae</taxon>
        <taxon>Pentapetalae</taxon>
        <taxon>rosids</taxon>
        <taxon>malvids</taxon>
        <taxon>Myrtales</taxon>
        <taxon>Lythraceae</taxon>
        <taxon>Punica</taxon>
    </lineage>
</organism>